<dbReference type="EMBL" id="AJWZ01008455">
    <property type="protein sequence ID" value="EKC54064.1"/>
    <property type="molecule type" value="Genomic_DNA"/>
</dbReference>
<reference evidence="2" key="1">
    <citation type="journal article" date="2013" name="Environ. Microbiol.">
        <title>Microbiota from the distal guts of lean and obese adolescents exhibit partial functional redundancy besides clear differences in community structure.</title>
        <authorList>
            <person name="Ferrer M."/>
            <person name="Ruiz A."/>
            <person name="Lanza F."/>
            <person name="Haange S.B."/>
            <person name="Oberbach A."/>
            <person name="Till H."/>
            <person name="Bargiela R."/>
            <person name="Campoy C."/>
            <person name="Segura M.T."/>
            <person name="Richter M."/>
            <person name="von Bergen M."/>
            <person name="Seifert J."/>
            <person name="Suarez A."/>
        </authorList>
    </citation>
    <scope>NUCLEOTIDE SEQUENCE</scope>
</reference>
<evidence type="ECO:0000259" key="1">
    <source>
        <dbReference type="SMART" id="SM00382"/>
    </source>
</evidence>
<gene>
    <name evidence="2" type="ORF">OBE_12279</name>
</gene>
<sequence length="288" mass="34199">MIYLKNFTLLDEYQEHDIACYEEVRRIFNNNYPLHLFSTKYFKYIDFDSITIFCGGNGSGKTTLINIISEKLKASRKSTIDKGSYFDLYVKHCDYKMSFDEPTEIKLVTSDDVFDYLLDVRSINANVNRQKEKLSKEYLDYKFNKVGNSFDNYDELKKGHEAKRKSMSKFVRERLGNNNIIEWSNGESALMFWEREIEEDSIYILDEPENSLSAENQLKLKKFIEDSARFYNCQFIISTHSPFLLKLMDAKIYDLDQVPVATKDWTELSNVLVYYNFFKEYEDEFNKK</sequence>
<dbReference type="Pfam" id="PF13304">
    <property type="entry name" value="AAA_21"/>
    <property type="match status" value="1"/>
</dbReference>
<dbReference type="SMART" id="SM00382">
    <property type="entry name" value="AAA"/>
    <property type="match status" value="1"/>
</dbReference>
<proteinExistence type="predicted"/>
<dbReference type="InterPro" id="IPR051396">
    <property type="entry name" value="Bact_Antivir_Def_Nuclease"/>
</dbReference>
<feature type="domain" description="AAA+ ATPase" evidence="1">
    <location>
        <begin position="47"/>
        <end position="259"/>
    </location>
</feature>
<protein>
    <submittedName>
        <fullName evidence="2">AAA ATPase</fullName>
    </submittedName>
</protein>
<dbReference type="AlphaFoldDB" id="K1SFE7"/>
<dbReference type="SUPFAM" id="SSF52540">
    <property type="entry name" value="P-loop containing nucleoside triphosphate hydrolases"/>
    <property type="match status" value="1"/>
</dbReference>
<dbReference type="Gene3D" id="3.40.50.300">
    <property type="entry name" value="P-loop containing nucleotide triphosphate hydrolases"/>
    <property type="match status" value="1"/>
</dbReference>
<name>K1SFE7_9ZZZZ</name>
<dbReference type="InterPro" id="IPR003959">
    <property type="entry name" value="ATPase_AAA_core"/>
</dbReference>
<dbReference type="InterPro" id="IPR003593">
    <property type="entry name" value="AAA+_ATPase"/>
</dbReference>
<comment type="caution">
    <text evidence="2">The sequence shown here is derived from an EMBL/GenBank/DDBJ whole genome shotgun (WGS) entry which is preliminary data.</text>
</comment>
<organism evidence="2">
    <name type="scientific">human gut metagenome</name>
    <dbReference type="NCBI Taxonomy" id="408170"/>
    <lineage>
        <taxon>unclassified sequences</taxon>
        <taxon>metagenomes</taxon>
        <taxon>organismal metagenomes</taxon>
    </lineage>
</organism>
<dbReference type="PANTHER" id="PTHR43581:SF2">
    <property type="entry name" value="EXCINUCLEASE ATPASE SUBUNIT"/>
    <property type="match status" value="1"/>
</dbReference>
<dbReference type="InterPro" id="IPR027417">
    <property type="entry name" value="P-loop_NTPase"/>
</dbReference>
<accession>K1SFE7</accession>
<dbReference type="PANTHER" id="PTHR43581">
    <property type="entry name" value="ATP/GTP PHOSPHATASE"/>
    <property type="match status" value="1"/>
</dbReference>
<evidence type="ECO:0000313" key="2">
    <source>
        <dbReference type="EMBL" id="EKC54064.1"/>
    </source>
</evidence>